<gene>
    <name evidence="5" type="ORF">SAMN04488056_101675</name>
</gene>
<organism evidence="5 6">
    <name type="scientific">Cohaesibacter marisflavi</name>
    <dbReference type="NCBI Taxonomy" id="655353"/>
    <lineage>
        <taxon>Bacteria</taxon>
        <taxon>Pseudomonadati</taxon>
        <taxon>Pseudomonadota</taxon>
        <taxon>Alphaproteobacteria</taxon>
        <taxon>Hyphomicrobiales</taxon>
        <taxon>Cohaesibacteraceae</taxon>
    </lineage>
</organism>
<dbReference type="STRING" id="655353.SAMN04488056_101675"/>
<name>A0A1I5B0E4_9HYPH</name>
<accession>A0A1I5B0E4</accession>
<dbReference type="NCBIfam" id="NF004127">
    <property type="entry name" value="PRK05617.1"/>
    <property type="match status" value="1"/>
</dbReference>
<dbReference type="InterPro" id="IPR032259">
    <property type="entry name" value="HIBYL-CoA-H"/>
</dbReference>
<dbReference type="GO" id="GO:0003860">
    <property type="term" value="F:3-hydroxyisobutyryl-CoA hydrolase activity"/>
    <property type="evidence" value="ECO:0007669"/>
    <property type="project" value="UniProtKB-EC"/>
</dbReference>
<dbReference type="Proteomes" id="UP000199236">
    <property type="component" value="Unassembled WGS sequence"/>
</dbReference>
<keyword evidence="3" id="KW-0378">Hydrolase</keyword>
<dbReference type="InterPro" id="IPR045004">
    <property type="entry name" value="ECH_dom"/>
</dbReference>
<reference evidence="5 6" key="1">
    <citation type="submission" date="2016-10" db="EMBL/GenBank/DDBJ databases">
        <authorList>
            <person name="de Groot N.N."/>
        </authorList>
    </citation>
    <scope>NUCLEOTIDE SEQUENCE [LARGE SCALE GENOMIC DNA]</scope>
    <source>
        <strain evidence="5 6">CGMCC 1.9157</strain>
    </source>
</reference>
<dbReference type="CDD" id="cd06558">
    <property type="entry name" value="crotonase-like"/>
    <property type="match status" value="1"/>
</dbReference>
<evidence type="ECO:0000256" key="3">
    <source>
        <dbReference type="ARBA" id="ARBA00022801"/>
    </source>
</evidence>
<evidence type="ECO:0000259" key="4">
    <source>
        <dbReference type="Pfam" id="PF16113"/>
    </source>
</evidence>
<evidence type="ECO:0000256" key="1">
    <source>
        <dbReference type="ARBA" id="ARBA00001709"/>
    </source>
</evidence>
<keyword evidence="6" id="KW-1185">Reference proteome</keyword>
<dbReference type="Pfam" id="PF16113">
    <property type="entry name" value="ECH_2"/>
    <property type="match status" value="1"/>
</dbReference>
<dbReference type="InterPro" id="IPR029045">
    <property type="entry name" value="ClpP/crotonase-like_dom_sf"/>
</dbReference>
<dbReference type="Gene3D" id="3.90.226.10">
    <property type="entry name" value="2-enoyl-CoA Hydratase, Chain A, domain 1"/>
    <property type="match status" value="1"/>
</dbReference>
<dbReference type="PANTHER" id="PTHR43176:SF3">
    <property type="entry name" value="3-HYDROXYISOBUTYRYL-COA HYDROLASE, MITOCHONDRIAL"/>
    <property type="match status" value="1"/>
</dbReference>
<comment type="catalytic activity">
    <reaction evidence="1">
        <text>3-hydroxy-2-methylpropanoyl-CoA + H2O = 3-hydroxy-2-methylpropanoate + CoA + H(+)</text>
        <dbReference type="Rhea" id="RHEA:20888"/>
        <dbReference type="ChEBI" id="CHEBI:11805"/>
        <dbReference type="ChEBI" id="CHEBI:15377"/>
        <dbReference type="ChEBI" id="CHEBI:15378"/>
        <dbReference type="ChEBI" id="CHEBI:57287"/>
        <dbReference type="ChEBI" id="CHEBI:57340"/>
        <dbReference type="EC" id="3.1.2.4"/>
    </reaction>
</comment>
<protein>
    <recommendedName>
        <fullName evidence="2">3-hydroxyisobutyryl-CoA hydrolase</fullName>
        <ecNumber evidence="2">3.1.2.4</ecNumber>
    </recommendedName>
</protein>
<dbReference type="OrthoDB" id="9790967at2"/>
<evidence type="ECO:0000256" key="2">
    <source>
        <dbReference type="ARBA" id="ARBA00011915"/>
    </source>
</evidence>
<dbReference type="SUPFAM" id="SSF52096">
    <property type="entry name" value="ClpP/crotonase"/>
    <property type="match status" value="1"/>
</dbReference>
<dbReference type="AlphaFoldDB" id="A0A1I5B0E4"/>
<dbReference type="PANTHER" id="PTHR43176">
    <property type="entry name" value="3-HYDROXYISOBUTYRYL-COA HYDROLASE-RELATED"/>
    <property type="match status" value="1"/>
</dbReference>
<evidence type="ECO:0000313" key="6">
    <source>
        <dbReference type="Proteomes" id="UP000199236"/>
    </source>
</evidence>
<evidence type="ECO:0000313" key="5">
    <source>
        <dbReference type="EMBL" id="SFN68206.1"/>
    </source>
</evidence>
<dbReference type="EMBL" id="FOVR01000001">
    <property type="protein sequence ID" value="SFN68206.1"/>
    <property type="molecule type" value="Genomic_DNA"/>
</dbReference>
<dbReference type="EC" id="3.1.2.4" evidence="2"/>
<proteinExistence type="predicted"/>
<feature type="domain" description="Enoyl-CoA hydratase/isomerase" evidence="4">
    <location>
        <begin position="12"/>
        <end position="330"/>
    </location>
</feature>
<sequence>MDDILFEKRGCVGLVTLNRTKALNALTIDMINALSNQLKHWESDDAVKAVILTSASERAFSAGADIRFVYNNRANPPYDFFRVEYLMNCAMFRYPKPYISLVDGIVMGGGVGLSFHGRYIAAGSKTLFAMPETGIGFFPDVGGAYFLPRMPRNVGLYCGMTGARLGQADCLKFGLVTHAIKLDQFASILEEISNGADPETCLAQYAGEAKGEGLEEGKLSVIENAFSGSSVSEIIANLNANPHPFAKETLDLMLSRSPMSVYVAFEQMRRGATLSFEDCMAMEYRILERILNDNDFYEGVRATIVDKDGAPKWEPASFDDVSEEKVLSYFLPLDPDRELFNGS</sequence>
<dbReference type="RefSeq" id="WP_090068788.1">
    <property type="nucleotide sequence ID" value="NZ_FOVR01000001.1"/>
</dbReference>
<dbReference type="GO" id="GO:0006574">
    <property type="term" value="P:L-valine catabolic process"/>
    <property type="evidence" value="ECO:0007669"/>
    <property type="project" value="TreeGrafter"/>
</dbReference>